<sequence>MKKISVKDCNICGSLKYICHQFGVRTCRACAAFFRRYLATKNKNIYKCICNQLNGLSMEKINKNKNLQIYDCKGCRLQKCLLVGMHKPKIGHLRYDLCNEINENETNESQMLNPPPITTEEMQKWELELEKNKINKRCHKVHLVDRLICVSIAKSMPVFEKLSLTDQISLLRHISYPFMSFIYSYITNELGVQTWTRKDCVMPALAIIRHKKYKKDNK</sequence>
<dbReference type="SUPFAM" id="SSF48508">
    <property type="entry name" value="Nuclear receptor ligand-binding domain"/>
    <property type="match status" value="1"/>
</dbReference>
<keyword evidence="4" id="KW-0862">Zinc</keyword>
<evidence type="ECO:0000256" key="5">
    <source>
        <dbReference type="ARBA" id="ARBA00023015"/>
    </source>
</evidence>
<keyword evidence="6" id="KW-0238">DNA-binding</keyword>
<keyword evidence="9" id="KW-0539">Nucleus</keyword>
<evidence type="ECO:0000256" key="6">
    <source>
        <dbReference type="ARBA" id="ARBA00023125"/>
    </source>
</evidence>
<dbReference type="Gene3D" id="3.30.50.10">
    <property type="entry name" value="Erythroid Transcription Factor GATA-1, subunit A"/>
    <property type="match status" value="1"/>
</dbReference>
<evidence type="ECO:0000256" key="2">
    <source>
        <dbReference type="ARBA" id="ARBA00022723"/>
    </source>
</evidence>
<proteinExistence type="inferred from homology"/>
<evidence type="ECO:0000256" key="8">
    <source>
        <dbReference type="ARBA" id="ARBA00023170"/>
    </source>
</evidence>
<evidence type="ECO:0000313" key="12">
    <source>
        <dbReference type="WBParaSite" id="MhA1_Contig2097.frz3.gene1"/>
    </source>
</evidence>
<organism evidence="11 12">
    <name type="scientific">Meloidogyne hapla</name>
    <name type="common">Root-knot nematode worm</name>
    <dbReference type="NCBI Taxonomy" id="6305"/>
    <lineage>
        <taxon>Eukaryota</taxon>
        <taxon>Metazoa</taxon>
        <taxon>Ecdysozoa</taxon>
        <taxon>Nematoda</taxon>
        <taxon>Chromadorea</taxon>
        <taxon>Rhabditida</taxon>
        <taxon>Tylenchina</taxon>
        <taxon>Tylenchomorpha</taxon>
        <taxon>Tylenchoidea</taxon>
        <taxon>Meloidogynidae</taxon>
        <taxon>Meloidogyninae</taxon>
        <taxon>Meloidogyne</taxon>
    </lineage>
</organism>
<dbReference type="GO" id="GO:0008270">
    <property type="term" value="F:zinc ion binding"/>
    <property type="evidence" value="ECO:0007669"/>
    <property type="project" value="UniProtKB-KW"/>
</dbReference>
<dbReference type="Gene3D" id="1.10.565.10">
    <property type="entry name" value="Retinoid X Receptor"/>
    <property type="match status" value="1"/>
</dbReference>
<keyword evidence="2" id="KW-0479">Metal-binding</keyword>
<dbReference type="InterPro" id="IPR013088">
    <property type="entry name" value="Znf_NHR/GATA"/>
</dbReference>
<accession>A0A1I8BEI8</accession>
<evidence type="ECO:0000256" key="9">
    <source>
        <dbReference type="ARBA" id="ARBA00023242"/>
    </source>
</evidence>
<evidence type="ECO:0000256" key="1">
    <source>
        <dbReference type="ARBA" id="ARBA00005993"/>
    </source>
</evidence>
<comment type="similarity">
    <text evidence="1">Belongs to the nuclear hormone receptor family.</text>
</comment>
<evidence type="ECO:0000259" key="10">
    <source>
        <dbReference type="PROSITE" id="PS51030"/>
    </source>
</evidence>
<dbReference type="PRINTS" id="PR00047">
    <property type="entry name" value="STROIDFINGER"/>
</dbReference>
<keyword evidence="5" id="KW-0805">Transcription regulation</keyword>
<protein>
    <submittedName>
        <fullName evidence="12">Nuclear receptor domain-containing protein</fullName>
    </submittedName>
</protein>
<dbReference type="PANTHER" id="PTHR45680">
    <property type="entry name" value="NUCLEAR HORMONE RECEPTOR FAMILY"/>
    <property type="match status" value="1"/>
</dbReference>
<keyword evidence="8" id="KW-0675">Receptor</keyword>
<evidence type="ECO:0000256" key="7">
    <source>
        <dbReference type="ARBA" id="ARBA00023163"/>
    </source>
</evidence>
<dbReference type="PROSITE" id="PS51030">
    <property type="entry name" value="NUCLEAR_REC_DBD_2"/>
    <property type="match status" value="1"/>
</dbReference>
<evidence type="ECO:0000256" key="4">
    <source>
        <dbReference type="ARBA" id="ARBA00022833"/>
    </source>
</evidence>
<keyword evidence="3" id="KW-0863">Zinc-finger</keyword>
<dbReference type="AlphaFoldDB" id="A0A1I8BEI8"/>
<keyword evidence="7" id="KW-0804">Transcription</keyword>
<reference evidence="12" key="1">
    <citation type="submission" date="2016-11" db="UniProtKB">
        <authorList>
            <consortium name="WormBaseParasite"/>
        </authorList>
    </citation>
    <scope>IDENTIFICATION</scope>
</reference>
<keyword evidence="11" id="KW-1185">Reference proteome</keyword>
<name>A0A1I8BEI8_MELHA</name>
<feature type="domain" description="Nuclear receptor" evidence="10">
    <location>
        <begin position="6"/>
        <end position="92"/>
    </location>
</feature>
<dbReference type="InterPro" id="IPR001628">
    <property type="entry name" value="Znf_hrmn_rcpt"/>
</dbReference>
<evidence type="ECO:0000313" key="11">
    <source>
        <dbReference type="Proteomes" id="UP000095281"/>
    </source>
</evidence>
<dbReference type="InterPro" id="IPR051152">
    <property type="entry name" value="C.elegans_Orphan_NR"/>
</dbReference>
<dbReference type="GO" id="GO:0003700">
    <property type="term" value="F:DNA-binding transcription factor activity"/>
    <property type="evidence" value="ECO:0007669"/>
    <property type="project" value="InterPro"/>
</dbReference>
<dbReference type="WBParaSite" id="MhA1_Contig2097.frz3.gene1">
    <property type="protein sequence ID" value="MhA1_Contig2097.frz3.gene1"/>
    <property type="gene ID" value="MhA1_Contig2097.frz3.gene1"/>
</dbReference>
<dbReference type="GO" id="GO:0043565">
    <property type="term" value="F:sequence-specific DNA binding"/>
    <property type="evidence" value="ECO:0007669"/>
    <property type="project" value="InterPro"/>
</dbReference>
<dbReference type="PANTHER" id="PTHR45680:SF29">
    <property type="entry name" value="NUCLEAR HORMONE RECEPTOR FAMILY"/>
    <property type="match status" value="1"/>
</dbReference>
<dbReference type="InterPro" id="IPR035500">
    <property type="entry name" value="NHR-like_dom_sf"/>
</dbReference>
<dbReference type="Proteomes" id="UP000095281">
    <property type="component" value="Unplaced"/>
</dbReference>
<evidence type="ECO:0000256" key="3">
    <source>
        <dbReference type="ARBA" id="ARBA00022771"/>
    </source>
</evidence>
<dbReference type="Pfam" id="PF00105">
    <property type="entry name" value="zf-C4"/>
    <property type="match status" value="1"/>
</dbReference>
<dbReference type="SMART" id="SM00399">
    <property type="entry name" value="ZnF_C4"/>
    <property type="match status" value="1"/>
</dbReference>
<dbReference type="SUPFAM" id="SSF57716">
    <property type="entry name" value="Glucocorticoid receptor-like (DNA-binding domain)"/>
    <property type="match status" value="1"/>
</dbReference>